<dbReference type="PROSITE" id="PS50066">
    <property type="entry name" value="MADS_BOX_2"/>
    <property type="match status" value="1"/>
</dbReference>
<dbReference type="GO" id="GO:0000978">
    <property type="term" value="F:RNA polymerase II cis-regulatory region sequence-specific DNA binding"/>
    <property type="evidence" value="ECO:0007669"/>
    <property type="project" value="TreeGrafter"/>
</dbReference>
<protein>
    <recommendedName>
        <fullName evidence="7">MADS-box domain-containing protein</fullName>
    </recommendedName>
</protein>
<dbReference type="GO" id="GO:0045944">
    <property type="term" value="P:positive regulation of transcription by RNA polymerase II"/>
    <property type="evidence" value="ECO:0007669"/>
    <property type="project" value="InterPro"/>
</dbReference>
<evidence type="ECO:0000256" key="4">
    <source>
        <dbReference type="ARBA" id="ARBA00023163"/>
    </source>
</evidence>
<dbReference type="SMART" id="SM00432">
    <property type="entry name" value="MADS"/>
    <property type="match status" value="1"/>
</dbReference>
<evidence type="ECO:0000259" key="7">
    <source>
        <dbReference type="PROSITE" id="PS50066"/>
    </source>
</evidence>
<dbReference type="PANTHER" id="PTHR11945">
    <property type="entry name" value="MADS BOX PROTEIN"/>
    <property type="match status" value="1"/>
</dbReference>
<accession>A0A8J5I2H2</accession>
<dbReference type="PANTHER" id="PTHR11945:SF776">
    <property type="entry name" value="AGAMOUS-LIKE 50-RELATED"/>
    <property type="match status" value="1"/>
</dbReference>
<dbReference type="EMBL" id="JACMSC010000003">
    <property type="protein sequence ID" value="KAG6527136.1"/>
    <property type="molecule type" value="Genomic_DNA"/>
</dbReference>
<evidence type="ECO:0000256" key="3">
    <source>
        <dbReference type="ARBA" id="ARBA00023125"/>
    </source>
</evidence>
<evidence type="ECO:0000313" key="9">
    <source>
        <dbReference type="Proteomes" id="UP000734854"/>
    </source>
</evidence>
<gene>
    <name evidence="8" type="ORF">ZIOFF_009229</name>
</gene>
<keyword evidence="3" id="KW-0238">DNA-binding</keyword>
<evidence type="ECO:0000256" key="1">
    <source>
        <dbReference type="ARBA" id="ARBA00004123"/>
    </source>
</evidence>
<feature type="coiled-coil region" evidence="6">
    <location>
        <begin position="119"/>
        <end position="185"/>
    </location>
</feature>
<dbReference type="AlphaFoldDB" id="A0A8J5I2H2"/>
<keyword evidence="2" id="KW-0805">Transcription regulation</keyword>
<keyword evidence="4" id="KW-0804">Transcription</keyword>
<dbReference type="SUPFAM" id="SSF55455">
    <property type="entry name" value="SRF-like"/>
    <property type="match status" value="1"/>
</dbReference>
<proteinExistence type="predicted"/>
<dbReference type="Pfam" id="PF00319">
    <property type="entry name" value="SRF-TF"/>
    <property type="match status" value="1"/>
</dbReference>
<reference evidence="8 9" key="1">
    <citation type="submission" date="2020-08" db="EMBL/GenBank/DDBJ databases">
        <title>Plant Genome Project.</title>
        <authorList>
            <person name="Zhang R.-G."/>
        </authorList>
    </citation>
    <scope>NUCLEOTIDE SEQUENCE [LARGE SCALE GENOMIC DNA]</scope>
    <source>
        <tissue evidence="8">Rhizome</tissue>
    </source>
</reference>
<evidence type="ECO:0000313" key="8">
    <source>
        <dbReference type="EMBL" id="KAG6527136.1"/>
    </source>
</evidence>
<keyword evidence="9" id="KW-1185">Reference proteome</keyword>
<dbReference type="PRINTS" id="PR00404">
    <property type="entry name" value="MADSDOMAIN"/>
</dbReference>
<dbReference type="GO" id="GO:0000981">
    <property type="term" value="F:DNA-binding transcription factor activity, RNA polymerase II-specific"/>
    <property type="evidence" value="ECO:0007669"/>
    <property type="project" value="TreeGrafter"/>
</dbReference>
<name>A0A8J5I2H2_ZINOF</name>
<dbReference type="Proteomes" id="UP000734854">
    <property type="component" value="Unassembled WGS sequence"/>
</dbReference>
<evidence type="ECO:0000256" key="6">
    <source>
        <dbReference type="SAM" id="Coils"/>
    </source>
</evidence>
<keyword evidence="6" id="KW-0175">Coiled coil</keyword>
<dbReference type="GO" id="GO:0005634">
    <property type="term" value="C:nucleus"/>
    <property type="evidence" value="ECO:0007669"/>
    <property type="project" value="UniProtKB-SubCell"/>
</dbReference>
<feature type="domain" description="MADS-box" evidence="7">
    <location>
        <begin position="29"/>
        <end position="89"/>
    </location>
</feature>
<dbReference type="CDD" id="cd00265">
    <property type="entry name" value="MADS_MEF2_like"/>
    <property type="match status" value="1"/>
</dbReference>
<dbReference type="InterPro" id="IPR036879">
    <property type="entry name" value="TF_MADSbox_sf"/>
</dbReference>
<dbReference type="InterPro" id="IPR033896">
    <property type="entry name" value="MEF2-like_N"/>
</dbReference>
<evidence type="ECO:0000256" key="5">
    <source>
        <dbReference type="ARBA" id="ARBA00023242"/>
    </source>
</evidence>
<dbReference type="Gene3D" id="3.40.1810.10">
    <property type="entry name" value="Transcription factor, MADS-box"/>
    <property type="match status" value="1"/>
</dbReference>
<evidence type="ECO:0000256" key="2">
    <source>
        <dbReference type="ARBA" id="ARBA00023015"/>
    </source>
</evidence>
<organism evidence="8 9">
    <name type="scientific">Zingiber officinale</name>
    <name type="common">Ginger</name>
    <name type="synonym">Amomum zingiber</name>
    <dbReference type="NCBI Taxonomy" id="94328"/>
    <lineage>
        <taxon>Eukaryota</taxon>
        <taxon>Viridiplantae</taxon>
        <taxon>Streptophyta</taxon>
        <taxon>Embryophyta</taxon>
        <taxon>Tracheophyta</taxon>
        <taxon>Spermatophyta</taxon>
        <taxon>Magnoliopsida</taxon>
        <taxon>Liliopsida</taxon>
        <taxon>Zingiberales</taxon>
        <taxon>Zingiberaceae</taxon>
        <taxon>Zingiber</taxon>
    </lineage>
</organism>
<keyword evidence="5" id="KW-0539">Nucleus</keyword>
<comment type="subcellular location">
    <subcellularLocation>
        <location evidence="1">Nucleus</location>
    </subcellularLocation>
</comment>
<sequence>MGLTSSSEIVWEQLMIRPAAMARGRKTTRGKQKIEIKRIEDEDARYISFSKRRNGIYAKSSDLATLCGVEVAVVVFSPTGRPHSFGSPSVNLIIDRFLSSDPYRIGGPAPELYQRKQVVKDLNQKVMEVTRELDETKAERAVLEQRHTEAMQWFEWMDNLAGVGLEEMDKMKEMLENIKSRAETRVRGHLSMASAVNSAGGASGSGSGAGGGSIWPAARAGSSSGIFSTRSNSNFILERDSGGGRGGYASLASFLRARSAQGGGKGGYANSSSIFGGGVGGGGLYLNRGGYVGTTSFHGGGGGGHLNTTNFLGGGGGRGYVNTTPFHGGVGGGYDTTFFHGGGGGYVGTTSFHGGGGGGGYVNTPTPSFHGGGGGYVNTLTPSFHGGGGYVNTPTPSFHGGGYVNTPTPPTPSFHGGGGGGGGYVNTQTPSFYGGGGGYVGTSSFHGGGGGEGGGYVNTITSFHGGGGGEGGGAGGGGYVNVTSFHGGEGNGCHYNNLTSVEEGGYEEEEMWILSYHECFWGMQLKERDLEMKLCSTMLLKFLLVLVELDSFYDQVCF</sequence>
<dbReference type="GO" id="GO:0046983">
    <property type="term" value="F:protein dimerization activity"/>
    <property type="evidence" value="ECO:0007669"/>
    <property type="project" value="InterPro"/>
</dbReference>
<comment type="caution">
    <text evidence="8">The sequence shown here is derived from an EMBL/GenBank/DDBJ whole genome shotgun (WGS) entry which is preliminary data.</text>
</comment>
<dbReference type="InterPro" id="IPR002100">
    <property type="entry name" value="TF_MADSbox"/>
</dbReference>